<dbReference type="eggNOG" id="ENOG502RNUA">
    <property type="taxonomic scope" value="Eukaryota"/>
</dbReference>
<protein>
    <submittedName>
        <fullName evidence="2">Uncharacterized protein</fullName>
    </submittedName>
</protein>
<dbReference type="Proteomes" id="UP000001745">
    <property type="component" value="Unassembled WGS sequence"/>
</dbReference>
<accession>B8LYQ0</accession>
<dbReference type="InParanoid" id="B8LYQ0"/>
<reference evidence="3" key="1">
    <citation type="journal article" date="2015" name="Genome Announc.">
        <title>Genome sequence of the AIDS-associated pathogen Penicillium marneffei (ATCC18224) and its near taxonomic relative Talaromyces stipitatus (ATCC10500).</title>
        <authorList>
            <person name="Nierman W.C."/>
            <person name="Fedorova-Abrams N.D."/>
            <person name="Andrianopoulos A."/>
        </authorList>
    </citation>
    <scope>NUCLEOTIDE SEQUENCE [LARGE SCALE GENOMIC DNA]</scope>
    <source>
        <strain evidence="3">ATCC 10500 / CBS 375.48 / QM 6759 / NRRL 1006</strain>
    </source>
</reference>
<dbReference type="EMBL" id="EQ962652">
    <property type="protein sequence ID" value="EED23408.1"/>
    <property type="molecule type" value="Genomic_DNA"/>
</dbReference>
<name>B8LYQ0_TALSN</name>
<keyword evidence="3" id="KW-1185">Reference proteome</keyword>
<feature type="compositionally biased region" description="Basic and acidic residues" evidence="1">
    <location>
        <begin position="112"/>
        <end position="124"/>
    </location>
</feature>
<dbReference type="AlphaFoldDB" id="B8LYQ0"/>
<dbReference type="RefSeq" id="XP_002340795.1">
    <property type="nucleotide sequence ID" value="XM_002340754.1"/>
</dbReference>
<dbReference type="OrthoDB" id="4504900at2759"/>
<feature type="compositionally biased region" description="Polar residues" evidence="1">
    <location>
        <begin position="23"/>
        <end position="38"/>
    </location>
</feature>
<feature type="region of interest" description="Disordered" evidence="1">
    <location>
        <begin position="1"/>
        <end position="70"/>
    </location>
</feature>
<organism evidence="2 3">
    <name type="scientific">Talaromyces stipitatus (strain ATCC 10500 / CBS 375.48 / QM 6759 / NRRL 1006)</name>
    <name type="common">Penicillium stipitatum</name>
    <dbReference type="NCBI Taxonomy" id="441959"/>
    <lineage>
        <taxon>Eukaryota</taxon>
        <taxon>Fungi</taxon>
        <taxon>Dikarya</taxon>
        <taxon>Ascomycota</taxon>
        <taxon>Pezizomycotina</taxon>
        <taxon>Eurotiomycetes</taxon>
        <taxon>Eurotiomycetidae</taxon>
        <taxon>Eurotiales</taxon>
        <taxon>Trichocomaceae</taxon>
        <taxon>Talaromyces</taxon>
        <taxon>Talaromyces sect. Talaromyces</taxon>
    </lineage>
</organism>
<evidence type="ECO:0000313" key="3">
    <source>
        <dbReference type="Proteomes" id="UP000001745"/>
    </source>
</evidence>
<evidence type="ECO:0000256" key="1">
    <source>
        <dbReference type="SAM" id="MobiDB-lite"/>
    </source>
</evidence>
<feature type="region of interest" description="Disordered" evidence="1">
    <location>
        <begin position="112"/>
        <end position="143"/>
    </location>
</feature>
<dbReference type="STRING" id="441959.B8LYQ0"/>
<evidence type="ECO:0000313" key="2">
    <source>
        <dbReference type="EMBL" id="EED23408.1"/>
    </source>
</evidence>
<dbReference type="GeneID" id="8106189"/>
<dbReference type="OMA" id="DHGFMEH"/>
<proteinExistence type="predicted"/>
<dbReference type="PhylomeDB" id="B8LYQ0"/>
<sequence>MGAHEDRNSKTSVQGGASAVPTPANNVNTGSSGTGLSDASQSGGKGAAEGGSSYQGPGHTSIPNPAASIGGFLGLVDQKGAAEAHMKQRVAESGGFIDKDLKNSGIKETCQTEDHSFMETKPGRPDALPGSSLLKGAVGRLTK</sequence>
<dbReference type="HOGENOM" id="CLU_1886446_0_0_1"/>
<gene>
    <name evidence="2" type="ORF">TSTA_068350</name>
</gene>
<dbReference type="VEuPathDB" id="FungiDB:TSTA_068350"/>